<evidence type="ECO:0000313" key="5">
    <source>
        <dbReference type="Proteomes" id="UP001524944"/>
    </source>
</evidence>
<protein>
    <submittedName>
        <fullName evidence="4">Enoyl-CoA hydratase/isomerase family protein</fullName>
    </submittedName>
</protein>
<dbReference type="RefSeq" id="WP_257914151.1">
    <property type="nucleotide sequence ID" value="NZ_JANPWE010000014.1"/>
</dbReference>
<dbReference type="Pfam" id="PF00378">
    <property type="entry name" value="ECH_1"/>
    <property type="match status" value="1"/>
</dbReference>
<dbReference type="InterPro" id="IPR014748">
    <property type="entry name" value="Enoyl-CoA_hydra_C"/>
</dbReference>
<dbReference type="InterPro" id="IPR001753">
    <property type="entry name" value="Enoyl-CoA_hydra/iso"/>
</dbReference>
<keyword evidence="5" id="KW-1185">Reference proteome</keyword>
<dbReference type="Proteomes" id="UP001524944">
    <property type="component" value="Unassembled WGS sequence"/>
</dbReference>
<evidence type="ECO:0000256" key="3">
    <source>
        <dbReference type="RuleBase" id="RU003707"/>
    </source>
</evidence>
<gene>
    <name evidence="4" type="ORF">NVS47_15790</name>
</gene>
<dbReference type="PANTHER" id="PTHR11941:SF54">
    <property type="entry name" value="ENOYL-COA HYDRATASE, MITOCHONDRIAL"/>
    <property type="match status" value="1"/>
</dbReference>
<proteinExistence type="inferred from homology"/>
<dbReference type="SUPFAM" id="SSF52096">
    <property type="entry name" value="ClpP/crotonase"/>
    <property type="match status" value="1"/>
</dbReference>
<dbReference type="InterPro" id="IPR029045">
    <property type="entry name" value="ClpP/crotonase-like_dom_sf"/>
</dbReference>
<dbReference type="PROSITE" id="PS00166">
    <property type="entry name" value="ENOYL_COA_HYDRATASE"/>
    <property type="match status" value="1"/>
</dbReference>
<dbReference type="EMBL" id="JANPWE010000014">
    <property type="protein sequence ID" value="MCR6546954.1"/>
    <property type="molecule type" value="Genomic_DNA"/>
</dbReference>
<evidence type="ECO:0000256" key="2">
    <source>
        <dbReference type="ARBA" id="ARBA00023239"/>
    </source>
</evidence>
<comment type="caution">
    <text evidence="4">The sequence shown here is derived from an EMBL/GenBank/DDBJ whole genome shotgun (WGS) entry which is preliminary data.</text>
</comment>
<accession>A0ABT1YAJ6</accession>
<sequence length="267" mass="29636">MAIVEKQYESFKIEQQEDNIAIISLNRGDMANAFLTKFPEDLYSVLSEIADSSEIKAIILKDEGKIFSAGAHFDVMKATDTPYKAKKYLNSLNKAVKKMYDMPQPIIAVVDGAAAGGGANLALSCDFIFASEKAKFLFPFVNLGLMPDTGGLWTLTRLAGVMRTKEIAMRGLTLNAQEAMTYGLVTKIVPSESLFEEAMSMAKEIADKPKFVISTIKSICNKISEMTHEDYCQIEEGIMSVMFFTKDHEEGLNAFLEKRKANFQGEE</sequence>
<keyword evidence="2" id="KW-0456">Lyase</keyword>
<organism evidence="4 5">
    <name type="scientific">Dehalobacterium formicoaceticum</name>
    <dbReference type="NCBI Taxonomy" id="51515"/>
    <lineage>
        <taxon>Bacteria</taxon>
        <taxon>Bacillati</taxon>
        <taxon>Bacillota</taxon>
        <taxon>Clostridia</taxon>
        <taxon>Eubacteriales</taxon>
        <taxon>Peptococcaceae</taxon>
        <taxon>Dehalobacterium</taxon>
    </lineage>
</organism>
<name>A0ABT1YAJ6_9FIRM</name>
<evidence type="ECO:0000313" key="4">
    <source>
        <dbReference type="EMBL" id="MCR6546954.1"/>
    </source>
</evidence>
<dbReference type="InterPro" id="IPR018376">
    <property type="entry name" value="Enoyl-CoA_hyd/isom_CS"/>
</dbReference>
<dbReference type="CDD" id="cd06558">
    <property type="entry name" value="crotonase-like"/>
    <property type="match status" value="1"/>
</dbReference>
<comment type="similarity">
    <text evidence="1 3">Belongs to the enoyl-CoA hydratase/isomerase family.</text>
</comment>
<evidence type="ECO:0000256" key="1">
    <source>
        <dbReference type="ARBA" id="ARBA00005254"/>
    </source>
</evidence>
<reference evidence="4 5" key="1">
    <citation type="submission" date="2022-08" db="EMBL/GenBank/DDBJ databases">
        <title>Proteogenomics of the novel Dehalobacterium formicoaceticum strain EZ94 highlights a key role of methyltransferases during anaerobic dichloromethane degradation.</title>
        <authorList>
            <person name="Wasmund K."/>
        </authorList>
    </citation>
    <scope>NUCLEOTIDE SEQUENCE [LARGE SCALE GENOMIC DNA]</scope>
    <source>
        <strain evidence="4 5">EZ94</strain>
    </source>
</reference>
<dbReference type="PANTHER" id="PTHR11941">
    <property type="entry name" value="ENOYL-COA HYDRATASE-RELATED"/>
    <property type="match status" value="1"/>
</dbReference>
<dbReference type="Gene3D" id="1.10.12.10">
    <property type="entry name" value="Lyase 2-enoyl-coa Hydratase, Chain A, domain 2"/>
    <property type="match status" value="1"/>
</dbReference>
<dbReference type="Gene3D" id="3.90.226.10">
    <property type="entry name" value="2-enoyl-CoA Hydratase, Chain A, domain 1"/>
    <property type="match status" value="1"/>
</dbReference>